<dbReference type="Proteomes" id="UP000228987">
    <property type="component" value="Unassembled WGS sequence"/>
</dbReference>
<proteinExistence type="predicted"/>
<accession>A0A2A5C7I9</accession>
<protein>
    <submittedName>
        <fullName evidence="1">Uncharacterized protein</fullName>
    </submittedName>
</protein>
<evidence type="ECO:0000313" key="2">
    <source>
        <dbReference type="Proteomes" id="UP000228987"/>
    </source>
</evidence>
<organism evidence="1 2">
    <name type="scientific">SAR86 cluster bacterium</name>
    <dbReference type="NCBI Taxonomy" id="2030880"/>
    <lineage>
        <taxon>Bacteria</taxon>
        <taxon>Pseudomonadati</taxon>
        <taxon>Pseudomonadota</taxon>
        <taxon>Gammaproteobacteria</taxon>
        <taxon>SAR86 cluster</taxon>
    </lineage>
</organism>
<sequence>MLMATSFSVNAHHSVSGAFLADDSFLETLSGTISKTRWENPHIPFNLDIENEDGIMISLYRSNYDSGAIT</sequence>
<dbReference type="AlphaFoldDB" id="A0A2A5C7I9"/>
<evidence type="ECO:0000313" key="1">
    <source>
        <dbReference type="EMBL" id="PCJ39782.1"/>
    </source>
</evidence>
<dbReference type="Pfam" id="PF19649">
    <property type="entry name" value="DUF6152"/>
    <property type="match status" value="1"/>
</dbReference>
<reference evidence="2" key="1">
    <citation type="submission" date="2017-08" db="EMBL/GenBank/DDBJ databases">
        <title>A dynamic microbial community with high functional redundancy inhabits the cold, oxic subseafloor aquifer.</title>
        <authorList>
            <person name="Tully B.J."/>
            <person name="Wheat C.G."/>
            <person name="Glazer B.T."/>
            <person name="Huber J.A."/>
        </authorList>
    </citation>
    <scope>NUCLEOTIDE SEQUENCE [LARGE SCALE GENOMIC DNA]</scope>
</reference>
<dbReference type="InterPro" id="IPR046150">
    <property type="entry name" value="DUF6152"/>
</dbReference>
<gene>
    <name evidence="1" type="ORF">COA71_12915</name>
</gene>
<name>A0A2A5C7I9_9GAMM</name>
<comment type="caution">
    <text evidence="1">The sequence shown here is derived from an EMBL/GenBank/DDBJ whole genome shotgun (WGS) entry which is preliminary data.</text>
</comment>
<dbReference type="EMBL" id="NVWI01000012">
    <property type="protein sequence ID" value="PCJ39782.1"/>
    <property type="molecule type" value="Genomic_DNA"/>
</dbReference>